<dbReference type="PRINTS" id="PR00080">
    <property type="entry name" value="SDRFAMILY"/>
</dbReference>
<accession>A0A6B2QVK7</accession>
<feature type="domain" description="Ketoreductase" evidence="3">
    <location>
        <begin position="11"/>
        <end position="192"/>
    </location>
</feature>
<dbReference type="InterPro" id="IPR057326">
    <property type="entry name" value="KR_dom"/>
</dbReference>
<dbReference type="Gene3D" id="3.40.50.720">
    <property type="entry name" value="NAD(P)-binding Rossmann-like Domain"/>
    <property type="match status" value="1"/>
</dbReference>
<dbReference type="InterPro" id="IPR002347">
    <property type="entry name" value="SDR_fam"/>
</dbReference>
<evidence type="ECO:0000313" key="4">
    <source>
        <dbReference type="EMBL" id="NDY82191.1"/>
    </source>
</evidence>
<dbReference type="SMART" id="SM00822">
    <property type="entry name" value="PKS_KR"/>
    <property type="match status" value="1"/>
</dbReference>
<keyword evidence="2" id="KW-0560">Oxidoreductase</keyword>
<evidence type="ECO:0000256" key="1">
    <source>
        <dbReference type="ARBA" id="ARBA00006484"/>
    </source>
</evidence>
<protein>
    <submittedName>
        <fullName evidence="4">SDR family oxidoreductase</fullName>
    </submittedName>
</protein>
<gene>
    <name evidence="4" type="ORF">G3I67_02995</name>
</gene>
<evidence type="ECO:0000259" key="3">
    <source>
        <dbReference type="SMART" id="SM00822"/>
    </source>
</evidence>
<dbReference type="FunFam" id="3.40.50.720:FF:000084">
    <property type="entry name" value="Short-chain dehydrogenase reductase"/>
    <property type="match status" value="1"/>
</dbReference>
<dbReference type="PROSITE" id="PS00061">
    <property type="entry name" value="ADH_SHORT"/>
    <property type="match status" value="1"/>
</dbReference>
<dbReference type="PRINTS" id="PR00081">
    <property type="entry name" value="GDHRDH"/>
</dbReference>
<evidence type="ECO:0000256" key="2">
    <source>
        <dbReference type="ARBA" id="ARBA00023002"/>
    </source>
</evidence>
<dbReference type="EMBL" id="JAAGRN010000002">
    <property type="protein sequence ID" value="NDY82191.1"/>
    <property type="molecule type" value="Genomic_DNA"/>
</dbReference>
<dbReference type="InterPro" id="IPR020904">
    <property type="entry name" value="Sc_DH/Rdtase_CS"/>
</dbReference>
<organism evidence="4">
    <name type="scientific">Sheuella amnicola</name>
    <dbReference type="NCBI Taxonomy" id="2707330"/>
    <lineage>
        <taxon>Bacteria</taxon>
        <taxon>Pseudomonadati</taxon>
        <taxon>Pseudomonadota</taxon>
        <taxon>Betaproteobacteria</taxon>
        <taxon>Burkholderiales</taxon>
        <taxon>Alcaligenaceae</taxon>
        <taxon>Sheuella</taxon>
    </lineage>
</organism>
<dbReference type="InterPro" id="IPR051122">
    <property type="entry name" value="SDR_DHRS6-like"/>
</dbReference>
<dbReference type="NCBIfam" id="NF009466">
    <property type="entry name" value="PRK12826.1-2"/>
    <property type="match status" value="1"/>
</dbReference>
<dbReference type="AlphaFoldDB" id="A0A6B2QVK7"/>
<dbReference type="PANTHER" id="PTHR43477">
    <property type="entry name" value="DIHYDROANTICAPSIN 7-DEHYDROGENASE"/>
    <property type="match status" value="1"/>
</dbReference>
<comment type="similarity">
    <text evidence="1">Belongs to the short-chain dehydrogenases/reductases (SDR) family.</text>
</comment>
<reference evidence="4" key="1">
    <citation type="submission" date="2020-02" db="EMBL/GenBank/DDBJ databases">
        <authorList>
            <person name="Chen W.-M."/>
        </authorList>
    </citation>
    <scope>NUCLEOTIDE SEQUENCE</scope>
    <source>
        <strain evidence="4">NBD-18</strain>
    </source>
</reference>
<sequence length="261" mass="27193">MLLKESSLAGKRVLVTAGANGIGLAITRGFIQSGAKVLICDVDEASLKRVQQDLPGVMTTVADVADEQSVEQLFAQVDAQLGGLDVMINNAGIAGPTGTVEQLSLADWNRTLAVNITGQFLCARLAVPRLRKGTKASMINLSSAAGHLGFPGRSAYAASKWAVVGFTKSLALELGPEGIRVNAILPGAVDGPRIRAVIAAKAASLGKPVQEVAYDYEKQSAMGSLVSVEDIANMVLFASGDYARHVNGQELVVDGYTQALS</sequence>
<comment type="caution">
    <text evidence="4">The sequence shown here is derived from an EMBL/GenBank/DDBJ whole genome shotgun (WGS) entry which is preliminary data.</text>
</comment>
<dbReference type="CDD" id="cd05233">
    <property type="entry name" value="SDR_c"/>
    <property type="match status" value="1"/>
</dbReference>
<dbReference type="PANTHER" id="PTHR43477:SF1">
    <property type="entry name" value="DIHYDROANTICAPSIN 7-DEHYDROGENASE"/>
    <property type="match status" value="1"/>
</dbReference>
<dbReference type="SUPFAM" id="SSF51735">
    <property type="entry name" value="NAD(P)-binding Rossmann-fold domains"/>
    <property type="match status" value="1"/>
</dbReference>
<proteinExistence type="inferred from homology"/>
<dbReference type="GO" id="GO:0016491">
    <property type="term" value="F:oxidoreductase activity"/>
    <property type="evidence" value="ECO:0007669"/>
    <property type="project" value="UniProtKB-KW"/>
</dbReference>
<dbReference type="InterPro" id="IPR036291">
    <property type="entry name" value="NAD(P)-bd_dom_sf"/>
</dbReference>
<dbReference type="Pfam" id="PF13561">
    <property type="entry name" value="adh_short_C2"/>
    <property type="match status" value="1"/>
</dbReference>
<name>A0A6B2QVK7_9BURK</name>